<dbReference type="RefSeq" id="XP_016755327.1">
    <property type="nucleotide sequence ID" value="XM_016899838.1"/>
</dbReference>
<keyword evidence="2" id="KW-1185">Reference proteome</keyword>
<evidence type="ECO:0000256" key="1">
    <source>
        <dbReference type="SAM" id="MobiDB-lite"/>
    </source>
</evidence>
<feature type="compositionally biased region" description="Basic and acidic residues" evidence="1">
    <location>
        <begin position="96"/>
        <end position="111"/>
    </location>
</feature>
<protein>
    <recommendedName>
        <fullName evidence="4">Retrotransposon gag domain-containing protein</fullName>
    </recommendedName>
</protein>
<dbReference type="GeneID" id="107963279"/>
<proteinExistence type="predicted"/>
<evidence type="ECO:0000313" key="3">
    <source>
        <dbReference type="RefSeq" id="XP_016755327.1"/>
    </source>
</evidence>
<evidence type="ECO:0008006" key="4">
    <source>
        <dbReference type="Google" id="ProtNLM"/>
    </source>
</evidence>
<name>A0A1U8PVZ4_GOSHI</name>
<dbReference type="PANTHER" id="PTHR32108:SF5">
    <property type="entry name" value="DYNACTIN SUBUNIT 1-LIKE"/>
    <property type="match status" value="1"/>
</dbReference>
<feature type="region of interest" description="Disordered" evidence="1">
    <location>
        <begin position="96"/>
        <end position="116"/>
    </location>
</feature>
<dbReference type="KEGG" id="ghi:107963279"/>
<accession>A0A1U8PVZ4</accession>
<reference evidence="3" key="2">
    <citation type="submission" date="2025-08" db="UniProtKB">
        <authorList>
            <consortium name="RefSeq"/>
        </authorList>
    </citation>
    <scope>IDENTIFICATION</scope>
</reference>
<reference evidence="2" key="1">
    <citation type="journal article" date="2020" name="Nat. Genet.">
        <title>Genomic diversifications of five Gossypium allopolyploid species and their impact on cotton improvement.</title>
        <authorList>
            <person name="Chen Z.J."/>
            <person name="Sreedasyam A."/>
            <person name="Ando A."/>
            <person name="Song Q."/>
            <person name="De Santiago L.M."/>
            <person name="Hulse-Kemp A.M."/>
            <person name="Ding M."/>
            <person name="Ye W."/>
            <person name="Kirkbride R.C."/>
            <person name="Jenkins J."/>
            <person name="Plott C."/>
            <person name="Lovell J."/>
            <person name="Lin Y.M."/>
            <person name="Vaughn R."/>
            <person name="Liu B."/>
            <person name="Simpson S."/>
            <person name="Scheffler B.E."/>
            <person name="Wen L."/>
            <person name="Saski C.A."/>
            <person name="Grover C.E."/>
            <person name="Hu G."/>
            <person name="Conover J.L."/>
            <person name="Carlson J.W."/>
            <person name="Shu S."/>
            <person name="Boston L.B."/>
            <person name="Williams M."/>
            <person name="Peterson D.G."/>
            <person name="McGee K."/>
            <person name="Jones D.C."/>
            <person name="Wendel J.F."/>
            <person name="Stelly D.M."/>
            <person name="Grimwood J."/>
            <person name="Schmutz J."/>
        </authorList>
    </citation>
    <scope>NUCLEOTIDE SEQUENCE [LARGE SCALE GENOMIC DNA]</scope>
    <source>
        <strain evidence="2">cv. TM-1</strain>
    </source>
</reference>
<dbReference type="PANTHER" id="PTHR32108">
    <property type="entry name" value="DNA-DIRECTED RNA POLYMERASE SUBUNIT ALPHA"/>
    <property type="match status" value="1"/>
</dbReference>
<organism evidence="2 3">
    <name type="scientific">Gossypium hirsutum</name>
    <name type="common">Upland cotton</name>
    <name type="synonym">Gossypium mexicanum</name>
    <dbReference type="NCBI Taxonomy" id="3635"/>
    <lineage>
        <taxon>Eukaryota</taxon>
        <taxon>Viridiplantae</taxon>
        <taxon>Streptophyta</taxon>
        <taxon>Embryophyta</taxon>
        <taxon>Tracheophyta</taxon>
        <taxon>Spermatophyta</taxon>
        <taxon>Magnoliopsida</taxon>
        <taxon>eudicotyledons</taxon>
        <taxon>Gunneridae</taxon>
        <taxon>Pentapetalae</taxon>
        <taxon>rosids</taxon>
        <taxon>malvids</taxon>
        <taxon>Malvales</taxon>
        <taxon>Malvaceae</taxon>
        <taxon>Malvoideae</taxon>
        <taxon>Gossypium</taxon>
    </lineage>
</organism>
<dbReference type="AlphaFoldDB" id="A0A1U8PVZ4"/>
<dbReference type="Proteomes" id="UP000818029">
    <property type="component" value="Chromosome A06"/>
</dbReference>
<gene>
    <name evidence="3" type="primary">LOC107963279</name>
</gene>
<evidence type="ECO:0000313" key="2">
    <source>
        <dbReference type="Proteomes" id="UP000818029"/>
    </source>
</evidence>
<dbReference type="PaxDb" id="3635-A0A1U8PVZ4"/>
<sequence>MKQYGHVTDIAPDRIMLQNMEKKSNESFNQYAQRWREVATQVQPPLLEKETTMLFINTLKVPFINHILGSATKSFANIVMSGEMIENAIRCGKIETGESTKRSTPKKRENEVSNVSTSYEKPITVNQPRTVAMGQQASPRQEPNTKQNTEKLQFTLISITYRELYKSLFNAHVVSPFYLKSMQPPYPKWYDASAQCEYHVGITGHSIENCTSFKSRKYREENQVECCRSKNPVERGLKENSGKRVNHAGFGEQILRCEELLRRCIHLRGGSIEKVSKVNHPVVIISRPKINEAGAKMTPRIVIQKSVAFPYNSKMVHWNYNCNVTSSGEEIPVSTPNTKAEPVKEKSLVIEKGKENPKSLINEPVTEKEAKEFLKFLKHNEYNVVEQLHKQLVHRNALMKVLNETYVTDDILVNKLDLFVNNINADNFISFSDDEIPSKGMRSTKSLHITTRCKGYTLPEVLTDNGSTLNVLPLSILNRLPIDSSHMKTCQNIVRAFDGTERKIHSAGVVPSSLHQKLKLVTESRLITISAEEDIIASVTGDGPYIENDSEAIECSFWSLEFVNATFIIEEGKVPMLKISEATRMSLQLTVGKRALIGRELEKYLHG</sequence>